<gene>
    <name evidence="3" type="ORF">A2I96_16900</name>
</gene>
<dbReference type="Proteomes" id="UP000075763">
    <property type="component" value="Unassembled WGS sequence"/>
</dbReference>
<protein>
    <recommendedName>
        <fullName evidence="2">NERD domain-containing protein</fullName>
    </recommendedName>
</protein>
<evidence type="ECO:0000259" key="2">
    <source>
        <dbReference type="PROSITE" id="PS50965"/>
    </source>
</evidence>
<proteinExistence type="predicted"/>
<keyword evidence="1" id="KW-0812">Transmembrane</keyword>
<accession>A0ABD4EMJ0</accession>
<keyword evidence="1" id="KW-0472">Membrane</keyword>
<keyword evidence="1" id="KW-1133">Transmembrane helix</keyword>
<dbReference type="PROSITE" id="PS50965">
    <property type="entry name" value="NERD"/>
    <property type="match status" value="1"/>
</dbReference>
<feature type="domain" description="NERD" evidence="2">
    <location>
        <begin position="124"/>
        <end position="242"/>
    </location>
</feature>
<organism evidence="3 4">
    <name type="scientific">Pseudoalteromonas tetraodonis</name>
    <dbReference type="NCBI Taxonomy" id="43659"/>
    <lineage>
        <taxon>Bacteria</taxon>
        <taxon>Pseudomonadati</taxon>
        <taxon>Pseudomonadota</taxon>
        <taxon>Gammaproteobacteria</taxon>
        <taxon>Alteromonadales</taxon>
        <taxon>Pseudoalteromonadaceae</taxon>
        <taxon>Pseudoalteromonas</taxon>
    </lineage>
</organism>
<dbReference type="Pfam" id="PF08378">
    <property type="entry name" value="NERD"/>
    <property type="match status" value="1"/>
</dbReference>
<reference evidence="3 4" key="1">
    <citation type="submission" date="2016-03" db="EMBL/GenBank/DDBJ databases">
        <authorList>
            <person name="Zhang H."/>
            <person name="Liu R."/>
            <person name="Wang M."/>
            <person name="Wang H."/>
            <person name="Wang L."/>
            <person name="Song L."/>
        </authorList>
    </citation>
    <scope>NUCLEOTIDE SEQUENCE [LARGE SCALE GENOMIC DNA]</scope>
    <source>
        <strain evidence="3 4">DSM 16099</strain>
    </source>
</reference>
<evidence type="ECO:0000256" key="1">
    <source>
        <dbReference type="SAM" id="Phobius"/>
    </source>
</evidence>
<dbReference type="AlphaFoldDB" id="A0ABD4EMJ0"/>
<evidence type="ECO:0000313" key="4">
    <source>
        <dbReference type="Proteomes" id="UP000075763"/>
    </source>
</evidence>
<sequence length="291" mass="33341">MDDLLNQGLSLLVIVGSVYSLLGVLFFRIWSHQRSAKLPIERHKLKRVAAQTLQEQVNDKIVDVIGLIFLAALIVIMPFAIKGIAEMFASGKFNYFLIIMILLGLAYVARKLWVKSNHLIKLKLGRDAELAVASELIELQSHGYQVFHDIQADGFNIDHLVVGPNGIFAIETKGRHKRIKDDTNYKVKFENNHLAFPSWFESKPLEQAQKQANWVNKWLQEATGFNTQVFPVLCFPGWFVELKQRPLFPIVSHKQIVKTILSMRQVNLNQEQQRAICYQVVQRSLHESKAI</sequence>
<feature type="transmembrane region" description="Helical" evidence="1">
    <location>
        <begin position="61"/>
        <end position="81"/>
    </location>
</feature>
<feature type="transmembrane region" description="Helical" evidence="1">
    <location>
        <begin position="12"/>
        <end position="30"/>
    </location>
</feature>
<evidence type="ECO:0000313" key="3">
    <source>
        <dbReference type="EMBL" id="KYL32891.1"/>
    </source>
</evidence>
<comment type="caution">
    <text evidence="3">The sequence shown here is derived from an EMBL/GenBank/DDBJ whole genome shotgun (WGS) entry which is preliminary data.</text>
</comment>
<dbReference type="InterPro" id="IPR011528">
    <property type="entry name" value="NERD"/>
</dbReference>
<name>A0ABD4EMJ0_9GAMM</name>
<dbReference type="EMBL" id="LVCN01000040">
    <property type="protein sequence ID" value="KYL32891.1"/>
    <property type="molecule type" value="Genomic_DNA"/>
</dbReference>
<feature type="transmembrane region" description="Helical" evidence="1">
    <location>
        <begin position="93"/>
        <end position="113"/>
    </location>
</feature>